<dbReference type="SUPFAM" id="SSF49764">
    <property type="entry name" value="HSP20-like chaperones"/>
    <property type="match status" value="1"/>
</dbReference>
<gene>
    <name evidence="1" type="ORF">AM592_06690</name>
</gene>
<accession>A0A0M4G850</accession>
<dbReference type="PATRIC" id="fig|1441095.3.peg.1479"/>
<proteinExistence type="predicted"/>
<dbReference type="InterPro" id="IPR008978">
    <property type="entry name" value="HSP20-like_chaperone"/>
</dbReference>
<dbReference type="OrthoDB" id="2905328at2"/>
<dbReference type="RefSeq" id="WP_053603071.1">
    <property type="nucleotide sequence ID" value="NZ_CP012600.1"/>
</dbReference>
<reference evidence="2" key="1">
    <citation type="submission" date="2015-08" db="EMBL/GenBank/DDBJ databases">
        <title>Genome sequencing project for genomic taxonomy and phylogenomics of Bacillus-like bacteria.</title>
        <authorList>
            <person name="Liu B."/>
            <person name="Wang J."/>
            <person name="Zhu Y."/>
            <person name="Liu G."/>
            <person name="Chen Q."/>
            <person name="Chen Z."/>
            <person name="Lan J."/>
            <person name="Che J."/>
            <person name="Ge C."/>
            <person name="Shi H."/>
            <person name="Pan Z."/>
            <person name="Liu X."/>
        </authorList>
    </citation>
    <scope>NUCLEOTIDE SEQUENCE [LARGE SCALE GENOMIC DNA]</scope>
    <source>
        <strain evidence="2">FJAT-4402</strain>
    </source>
</reference>
<keyword evidence="2" id="KW-1185">Reference proteome</keyword>
<sequence length="146" mass="17295">MFDWNRFFPFQNQFTKDQFKQMNPNEVESYVNQVMSSVFGKGYPSQFPFRDPLHNEDNNHAAHTFETNDHVFVKLQINEKQLEEIKIKHTSHTLIIENFPKDGDDHKIILPSLVKRKGTKASYNDGNLEIRFMKLEDYQLSEIEIS</sequence>
<dbReference type="Gene3D" id="2.60.40.790">
    <property type="match status" value="1"/>
</dbReference>
<protein>
    <submittedName>
        <fullName evidence="1">Spore gernimation protein GerT</fullName>
    </submittedName>
</protein>
<evidence type="ECO:0000313" key="2">
    <source>
        <dbReference type="Proteomes" id="UP000067625"/>
    </source>
</evidence>
<organism evidence="1 2">
    <name type="scientific">Bacillus gobiensis</name>
    <dbReference type="NCBI Taxonomy" id="1441095"/>
    <lineage>
        <taxon>Bacteria</taxon>
        <taxon>Bacillati</taxon>
        <taxon>Bacillota</taxon>
        <taxon>Bacilli</taxon>
        <taxon>Bacillales</taxon>
        <taxon>Bacillaceae</taxon>
        <taxon>Bacillus</taxon>
    </lineage>
</organism>
<evidence type="ECO:0000313" key="1">
    <source>
        <dbReference type="EMBL" id="ALC81315.1"/>
    </source>
</evidence>
<reference evidence="1 2" key="2">
    <citation type="journal article" date="2016" name="Int. J. Syst. Evol. Microbiol.">
        <title>Bacillus gobiensis sp. nov., isolated from a soil sample.</title>
        <authorList>
            <person name="Liu B."/>
            <person name="Liu G.H."/>
            <person name="Cetin S."/>
            <person name="Schumann P."/>
            <person name="Pan Z.Z."/>
            <person name="Chen Q.Q."/>
        </authorList>
    </citation>
    <scope>NUCLEOTIDE SEQUENCE [LARGE SCALE GENOMIC DNA]</scope>
    <source>
        <strain evidence="1 2">FJAT-4402</strain>
    </source>
</reference>
<dbReference type="AlphaFoldDB" id="A0A0M4G850"/>
<dbReference type="EMBL" id="CP012600">
    <property type="protein sequence ID" value="ALC81315.1"/>
    <property type="molecule type" value="Genomic_DNA"/>
</dbReference>
<name>A0A0M4G850_9BACI</name>
<dbReference type="CDD" id="cd00298">
    <property type="entry name" value="ACD_sHsps_p23-like"/>
    <property type="match status" value="1"/>
</dbReference>
<dbReference type="Proteomes" id="UP000067625">
    <property type="component" value="Chromosome"/>
</dbReference>